<accession>A0A5C5GJQ9</accession>
<dbReference type="PANTHER" id="PTHR43877">
    <property type="entry name" value="AMINOALKYLPHOSPHONATE N-ACETYLTRANSFERASE-RELATED-RELATED"/>
    <property type="match status" value="1"/>
</dbReference>
<dbReference type="EMBL" id="VFFF01000001">
    <property type="protein sequence ID" value="TNY34414.1"/>
    <property type="molecule type" value="Genomic_DNA"/>
</dbReference>
<evidence type="ECO:0000313" key="4">
    <source>
        <dbReference type="EMBL" id="TNY34414.1"/>
    </source>
</evidence>
<proteinExistence type="predicted"/>
<dbReference type="CDD" id="cd04301">
    <property type="entry name" value="NAT_SF"/>
    <property type="match status" value="1"/>
</dbReference>
<evidence type="ECO:0000256" key="2">
    <source>
        <dbReference type="ARBA" id="ARBA00023315"/>
    </source>
</evidence>
<dbReference type="InterPro" id="IPR016181">
    <property type="entry name" value="Acyl_CoA_acyltransferase"/>
</dbReference>
<dbReference type="PANTHER" id="PTHR43877:SF1">
    <property type="entry name" value="ACETYLTRANSFERASE"/>
    <property type="match status" value="1"/>
</dbReference>
<evidence type="ECO:0000259" key="3">
    <source>
        <dbReference type="PROSITE" id="PS51186"/>
    </source>
</evidence>
<dbReference type="AlphaFoldDB" id="A0A5C5GJQ9"/>
<dbReference type="PROSITE" id="PS51186">
    <property type="entry name" value="GNAT"/>
    <property type="match status" value="1"/>
</dbReference>
<keyword evidence="5" id="KW-1185">Reference proteome</keyword>
<dbReference type="InterPro" id="IPR050832">
    <property type="entry name" value="Bact_Acetyltransf"/>
</dbReference>
<organism evidence="4 5">
    <name type="scientific">Pelagovum pacificum</name>
    <dbReference type="NCBI Taxonomy" id="2588711"/>
    <lineage>
        <taxon>Bacteria</taxon>
        <taxon>Pseudomonadati</taxon>
        <taxon>Pseudomonadota</taxon>
        <taxon>Alphaproteobacteria</taxon>
        <taxon>Rhodobacterales</taxon>
        <taxon>Paracoccaceae</taxon>
        <taxon>Pelagovum</taxon>
    </lineage>
</organism>
<dbReference type="SUPFAM" id="SSF55729">
    <property type="entry name" value="Acyl-CoA N-acyltransferases (Nat)"/>
    <property type="match status" value="1"/>
</dbReference>
<keyword evidence="1 4" id="KW-0808">Transferase</keyword>
<comment type="caution">
    <text evidence="4">The sequence shown here is derived from an EMBL/GenBank/DDBJ whole genome shotgun (WGS) entry which is preliminary data.</text>
</comment>
<dbReference type="InterPro" id="IPR000182">
    <property type="entry name" value="GNAT_dom"/>
</dbReference>
<keyword evidence="2" id="KW-0012">Acyltransferase</keyword>
<sequence>MQADALSRLIDATWPAAGVTDVGGWRIRRGGGGGSRVSAATALVPGDVGDLSVAEEAMRDLGQVPLFMVRDGEAALDRALADCGYGITDPTAFYSAPVAEIAGEAEAILSWPPVAVQREIWAAGGIGPSRLDIMLRAAEPRVSLLARLGDEPAGTVHLSLADGAAMIHALETAAAHRRKGIGRLLCVASANWARDEGADRLALLVTRANAGGNALYRSLGFAEDGGYHYRKHPDGLDQ</sequence>
<name>A0A5C5GJQ9_9RHOB</name>
<dbReference type="Pfam" id="PF00583">
    <property type="entry name" value="Acetyltransf_1"/>
    <property type="match status" value="1"/>
</dbReference>
<dbReference type="Gene3D" id="3.40.630.30">
    <property type="match status" value="1"/>
</dbReference>
<dbReference type="RefSeq" id="WP_140195756.1">
    <property type="nucleotide sequence ID" value="NZ_CP065915.1"/>
</dbReference>
<dbReference type="GO" id="GO:0016747">
    <property type="term" value="F:acyltransferase activity, transferring groups other than amino-acyl groups"/>
    <property type="evidence" value="ECO:0007669"/>
    <property type="project" value="InterPro"/>
</dbReference>
<dbReference type="Proteomes" id="UP000314011">
    <property type="component" value="Unassembled WGS sequence"/>
</dbReference>
<dbReference type="OrthoDB" id="7301318at2"/>
<reference evidence="4 5" key="1">
    <citation type="submission" date="2019-06" db="EMBL/GenBank/DDBJ databases">
        <title>Genome of new Rhodobacteraceae sp. SM1903.</title>
        <authorList>
            <person name="Ren X."/>
        </authorList>
    </citation>
    <scope>NUCLEOTIDE SEQUENCE [LARGE SCALE GENOMIC DNA]</scope>
    <source>
        <strain evidence="4 5">SM1903</strain>
    </source>
</reference>
<protein>
    <submittedName>
        <fullName evidence="4">GNAT family N-acetyltransferase</fullName>
    </submittedName>
</protein>
<feature type="domain" description="N-acetyltransferase" evidence="3">
    <location>
        <begin position="96"/>
        <end position="238"/>
    </location>
</feature>
<gene>
    <name evidence="4" type="ORF">FHY64_13515</name>
</gene>
<evidence type="ECO:0000256" key="1">
    <source>
        <dbReference type="ARBA" id="ARBA00022679"/>
    </source>
</evidence>
<evidence type="ECO:0000313" key="5">
    <source>
        <dbReference type="Proteomes" id="UP000314011"/>
    </source>
</evidence>